<dbReference type="CDD" id="cd00600">
    <property type="entry name" value="Sm_like"/>
    <property type="match status" value="1"/>
</dbReference>
<evidence type="ECO:0008006" key="3">
    <source>
        <dbReference type="Google" id="ProtNLM"/>
    </source>
</evidence>
<keyword evidence="2" id="KW-1185">Reference proteome</keyword>
<name>A0A072NCH9_9GAMM</name>
<evidence type="ECO:0000313" key="1">
    <source>
        <dbReference type="EMBL" id="KEF30810.1"/>
    </source>
</evidence>
<protein>
    <recommendedName>
        <fullName evidence="3">Acetylornithine deacetylase</fullName>
    </recommendedName>
</protein>
<comment type="caution">
    <text evidence="1">The sequence shown here is derived from an EMBL/GenBank/DDBJ whole genome shotgun (WGS) entry which is preliminary data.</text>
</comment>
<dbReference type="RefSeq" id="WP_036132767.1">
    <property type="nucleotide sequence ID" value="NZ_ANIE01000007.1"/>
</dbReference>
<evidence type="ECO:0000313" key="2">
    <source>
        <dbReference type="Proteomes" id="UP000035057"/>
    </source>
</evidence>
<accession>A0A072NCH9</accession>
<dbReference type="OrthoDB" id="6191808at2"/>
<proteinExistence type="predicted"/>
<reference evidence="1 2" key="1">
    <citation type="submission" date="2012-12" db="EMBL/GenBank/DDBJ databases">
        <title>Genome assembly of Marinobacter sp. AK21.</title>
        <authorList>
            <person name="Khatri I."/>
            <person name="Kumar R."/>
            <person name="Vaidya B."/>
            <person name="Subramanian S."/>
            <person name="Pinnaka A."/>
        </authorList>
    </citation>
    <scope>NUCLEOTIDE SEQUENCE [LARGE SCALE GENOMIC DNA]</scope>
    <source>
        <strain evidence="1 2">AK21</strain>
    </source>
</reference>
<gene>
    <name evidence="1" type="ORF">D777_02752</name>
</gene>
<dbReference type="EMBL" id="ANIE01000007">
    <property type="protein sequence ID" value="KEF30810.1"/>
    <property type="molecule type" value="Genomic_DNA"/>
</dbReference>
<dbReference type="AlphaFoldDB" id="A0A072NCH9"/>
<dbReference type="PATRIC" id="fig|1137280.3.peg.2570"/>
<sequence>MKRLITFLIVLTLVVVGGFKAGVWWLANERLAEARTSLESWGVLERGTIGSGLDGRLVLTGGSWQDFRLTRPLEIGKLEFDAGSPLTLLSVLADPELMPVSWTLRAEGLGLALESTMFRNWVTAEGETSEGEPALIVLSCAPDSRQQLGSGDLRRMGVTSISGEVMVRQRPDGLYAEVSTAGTGSLEIDWPGAQLAAMEPERVFENASGAMDVTVRDGGLMRRVAAYCARETGLDVPAWAAQAVEAMSKGFEARGLNASSQLLALYRQWLTEGGELSLRLDPAAPFAGIPVYPEAQGGADLEGWSVSYNGAVVPEVYLRELPPVVEAAVAPVETGSDEVAGEPGWYADSVASAGQWVGRKVRVTLNNENVVEGRLVSVSDRELEVARVVAGGEVAYPMLIRAIARFEVWRLGRGQ</sequence>
<organism evidence="1 2">
    <name type="scientific">Marinobacter nitratireducens</name>
    <dbReference type="NCBI Taxonomy" id="1137280"/>
    <lineage>
        <taxon>Bacteria</taxon>
        <taxon>Pseudomonadati</taxon>
        <taxon>Pseudomonadota</taxon>
        <taxon>Gammaproteobacteria</taxon>
        <taxon>Pseudomonadales</taxon>
        <taxon>Marinobacteraceae</taxon>
        <taxon>Marinobacter</taxon>
    </lineage>
</organism>
<dbReference type="STRING" id="1137280.D777_02752"/>
<dbReference type="Proteomes" id="UP000035057">
    <property type="component" value="Unassembled WGS sequence"/>
</dbReference>